<dbReference type="SMART" id="SM00530">
    <property type="entry name" value="HTH_XRE"/>
    <property type="match status" value="1"/>
</dbReference>
<dbReference type="Proteomes" id="UP000320876">
    <property type="component" value="Unassembled WGS sequence"/>
</dbReference>
<feature type="domain" description="HTH cro/C1-type" evidence="1">
    <location>
        <begin position="25"/>
        <end position="79"/>
    </location>
</feature>
<dbReference type="InterPro" id="IPR010982">
    <property type="entry name" value="Lambda_DNA-bd_dom_sf"/>
</dbReference>
<dbReference type="EMBL" id="VFML01000001">
    <property type="protein sequence ID" value="TQJ04212.1"/>
    <property type="molecule type" value="Genomic_DNA"/>
</dbReference>
<dbReference type="Pfam" id="PF13560">
    <property type="entry name" value="HTH_31"/>
    <property type="match status" value="1"/>
</dbReference>
<comment type="caution">
    <text evidence="2">The sequence shown here is derived from an EMBL/GenBank/DDBJ whole genome shotgun (WGS) entry which is preliminary data.</text>
</comment>
<dbReference type="CDD" id="cd00093">
    <property type="entry name" value="HTH_XRE"/>
    <property type="match status" value="1"/>
</dbReference>
<keyword evidence="3" id="KW-1185">Reference proteome</keyword>
<evidence type="ECO:0000313" key="3">
    <source>
        <dbReference type="Proteomes" id="UP000320876"/>
    </source>
</evidence>
<evidence type="ECO:0000259" key="1">
    <source>
        <dbReference type="PROSITE" id="PS50943"/>
    </source>
</evidence>
<sequence length="288" mass="32526">MRLVSGGMTTSLGPGVRRRVLGKRLRKLREKRGMTTTTVSKRMKMAQPSLSRIENGRNAILTEHVYKLCEIYGASKAETTRLIRLSEQSRERGWWESYSDVISDWFEIYASLESDAERILLYESEFVPGMFQTPGYIRAVYRAAHPEAGDEAANRAVDLRVARQLRLEDRSITALINEGAVRRVVGGSSVMLDQVRHLIDVIERQHADIRIMPFAAGAHAAMSGPFNLLKFPDANEIDLVYVENERGGMYFERPEDLARYTDIFDRALGLALAPEESVALLGKIGEEY</sequence>
<dbReference type="SUPFAM" id="SSF47413">
    <property type="entry name" value="lambda repressor-like DNA-binding domains"/>
    <property type="match status" value="1"/>
</dbReference>
<dbReference type="AlphaFoldDB" id="A0A542DM87"/>
<dbReference type="GO" id="GO:0003677">
    <property type="term" value="F:DNA binding"/>
    <property type="evidence" value="ECO:0007669"/>
    <property type="project" value="InterPro"/>
</dbReference>
<reference evidence="2 3" key="1">
    <citation type="submission" date="2019-06" db="EMBL/GenBank/DDBJ databases">
        <title>Sequencing the genomes of 1000 actinobacteria strains.</title>
        <authorList>
            <person name="Klenk H.-P."/>
        </authorList>
    </citation>
    <scope>NUCLEOTIDE SEQUENCE [LARGE SCALE GENOMIC DNA]</scope>
    <source>
        <strain evidence="2 3">DSM 45679</strain>
    </source>
</reference>
<dbReference type="Gene3D" id="1.10.260.40">
    <property type="entry name" value="lambda repressor-like DNA-binding domains"/>
    <property type="match status" value="1"/>
</dbReference>
<dbReference type="InterPro" id="IPR043917">
    <property type="entry name" value="DUF5753"/>
</dbReference>
<evidence type="ECO:0000313" key="2">
    <source>
        <dbReference type="EMBL" id="TQJ04212.1"/>
    </source>
</evidence>
<protein>
    <submittedName>
        <fullName evidence="2">Helix-turn-helix protein</fullName>
    </submittedName>
</protein>
<dbReference type="Pfam" id="PF19054">
    <property type="entry name" value="DUF5753"/>
    <property type="match status" value="1"/>
</dbReference>
<organism evidence="2 3">
    <name type="scientific">Amycolatopsis cihanbeyliensis</name>
    <dbReference type="NCBI Taxonomy" id="1128664"/>
    <lineage>
        <taxon>Bacteria</taxon>
        <taxon>Bacillati</taxon>
        <taxon>Actinomycetota</taxon>
        <taxon>Actinomycetes</taxon>
        <taxon>Pseudonocardiales</taxon>
        <taxon>Pseudonocardiaceae</taxon>
        <taxon>Amycolatopsis</taxon>
    </lineage>
</organism>
<accession>A0A542DM87</accession>
<dbReference type="InterPro" id="IPR001387">
    <property type="entry name" value="Cro/C1-type_HTH"/>
</dbReference>
<name>A0A542DM87_AMYCI</name>
<proteinExistence type="predicted"/>
<dbReference type="PROSITE" id="PS50943">
    <property type="entry name" value="HTH_CROC1"/>
    <property type="match status" value="1"/>
</dbReference>
<gene>
    <name evidence="2" type="ORF">FB471_3995</name>
</gene>